<sequence length="158" mass="16872">MKYVSQGRNADVTHSVKELMSTDCVTATLLDNVYELAVLMRDHDIGFVPIVDGKKLIGIVTDRDLVIRGYAAKHSGSTAVSEVMTTDMKTIDACTTVDEASKLMASSQIRRLPVVENGNLVGVVSIGDLAIQDIFVDEAGEALSGISQQGDASQAAYH</sequence>
<evidence type="ECO:0000259" key="3">
    <source>
        <dbReference type="PROSITE" id="PS51371"/>
    </source>
</evidence>
<dbReference type="PROSITE" id="PS51371">
    <property type="entry name" value="CBS"/>
    <property type="match status" value="2"/>
</dbReference>
<dbReference type="SMART" id="SM00116">
    <property type="entry name" value="CBS"/>
    <property type="match status" value="2"/>
</dbReference>
<feature type="domain" description="CBS" evidence="3">
    <location>
        <begin position="84"/>
        <end position="141"/>
    </location>
</feature>
<name>A0A6C0PC96_9BACL</name>
<evidence type="ECO:0000256" key="2">
    <source>
        <dbReference type="PROSITE-ProRule" id="PRU00703"/>
    </source>
</evidence>
<dbReference type="SUPFAM" id="SSF54631">
    <property type="entry name" value="CBS-domain pair"/>
    <property type="match status" value="1"/>
</dbReference>
<dbReference type="InterPro" id="IPR046342">
    <property type="entry name" value="CBS_dom_sf"/>
</dbReference>
<dbReference type="AlphaFoldDB" id="A0A6C0PC96"/>
<dbReference type="EMBL" id="CP048286">
    <property type="protein sequence ID" value="QHW34382.1"/>
    <property type="molecule type" value="Genomic_DNA"/>
</dbReference>
<dbReference type="Proteomes" id="UP000479114">
    <property type="component" value="Chromosome"/>
</dbReference>
<dbReference type="InterPro" id="IPR000644">
    <property type="entry name" value="CBS_dom"/>
</dbReference>
<feature type="domain" description="CBS" evidence="3">
    <location>
        <begin position="20"/>
        <end position="76"/>
    </location>
</feature>
<gene>
    <name evidence="4" type="ORF">GZH47_28705</name>
</gene>
<dbReference type="InterPro" id="IPR051257">
    <property type="entry name" value="Diverse_CBS-Domain"/>
</dbReference>
<reference evidence="4 5" key="1">
    <citation type="submission" date="2020-02" db="EMBL/GenBank/DDBJ databases">
        <title>Paenibacillus sp. nov., isolated from rhizosphere soil of tomato.</title>
        <authorList>
            <person name="Weon H.-Y."/>
            <person name="Lee S.A."/>
        </authorList>
    </citation>
    <scope>NUCLEOTIDE SEQUENCE [LARGE SCALE GENOMIC DNA]</scope>
    <source>
        <strain evidence="4 5">14171R-81</strain>
    </source>
</reference>
<evidence type="ECO:0000313" key="5">
    <source>
        <dbReference type="Proteomes" id="UP000479114"/>
    </source>
</evidence>
<keyword evidence="5" id="KW-1185">Reference proteome</keyword>
<dbReference type="CDD" id="cd04622">
    <property type="entry name" value="CBS_pair_HRP1_like"/>
    <property type="match status" value="1"/>
</dbReference>
<dbReference type="PANTHER" id="PTHR43080:SF2">
    <property type="entry name" value="CBS DOMAIN-CONTAINING PROTEIN"/>
    <property type="match status" value="1"/>
</dbReference>
<keyword evidence="1 2" id="KW-0129">CBS domain</keyword>
<accession>A0A6C0PC96</accession>
<organism evidence="4 5">
    <name type="scientific">Paenibacillus rhizovicinus</name>
    <dbReference type="NCBI Taxonomy" id="2704463"/>
    <lineage>
        <taxon>Bacteria</taxon>
        <taxon>Bacillati</taxon>
        <taxon>Bacillota</taxon>
        <taxon>Bacilli</taxon>
        <taxon>Bacillales</taxon>
        <taxon>Paenibacillaceae</taxon>
        <taxon>Paenibacillus</taxon>
    </lineage>
</organism>
<evidence type="ECO:0000313" key="4">
    <source>
        <dbReference type="EMBL" id="QHW34382.1"/>
    </source>
</evidence>
<evidence type="ECO:0000256" key="1">
    <source>
        <dbReference type="ARBA" id="ARBA00023122"/>
    </source>
</evidence>
<proteinExistence type="predicted"/>
<dbReference type="KEGG" id="prz:GZH47_28705"/>
<dbReference type="PANTHER" id="PTHR43080">
    <property type="entry name" value="CBS DOMAIN-CONTAINING PROTEIN CBSX3, MITOCHONDRIAL"/>
    <property type="match status" value="1"/>
</dbReference>
<protein>
    <submittedName>
        <fullName evidence="4">CBS domain-containing protein</fullName>
    </submittedName>
</protein>
<dbReference type="Pfam" id="PF00571">
    <property type="entry name" value="CBS"/>
    <property type="match status" value="2"/>
</dbReference>
<dbReference type="Gene3D" id="3.10.580.10">
    <property type="entry name" value="CBS-domain"/>
    <property type="match status" value="1"/>
</dbReference>